<evidence type="ECO:0000256" key="9">
    <source>
        <dbReference type="ARBA" id="ARBA00023211"/>
    </source>
</evidence>
<keyword evidence="8 10" id="KW-0472">Membrane</keyword>
<dbReference type="UniPathway" id="UPA00359">
    <property type="reaction ID" value="UER00480"/>
</dbReference>
<comment type="cofactor">
    <cofactor evidence="10">
        <name>Mn(2+)</name>
        <dbReference type="ChEBI" id="CHEBI:29035"/>
    </cofactor>
    <text evidence="10">Binds 2 Mn(2+) ions per subunit in a binuclear metal center.</text>
</comment>
<organism evidence="12 13">
    <name type="scientific">Idiomarina baltica</name>
    <dbReference type="NCBI Taxonomy" id="190892"/>
    <lineage>
        <taxon>Bacteria</taxon>
        <taxon>Pseudomonadati</taxon>
        <taxon>Pseudomonadota</taxon>
        <taxon>Gammaproteobacteria</taxon>
        <taxon>Alteromonadales</taxon>
        <taxon>Idiomarinaceae</taxon>
        <taxon>Idiomarina</taxon>
    </lineage>
</organism>
<keyword evidence="1 10" id="KW-1003">Cell membrane</keyword>
<dbReference type="AlphaFoldDB" id="A0A348WM38"/>
<feature type="binding site" evidence="10">
    <location>
        <position position="196"/>
    </location>
    <ligand>
        <name>Mn(2+)</name>
        <dbReference type="ChEBI" id="CHEBI:29035"/>
        <label>2</label>
    </ligand>
</feature>
<dbReference type="InterPro" id="IPR004843">
    <property type="entry name" value="Calcineurin-like_PHP"/>
</dbReference>
<keyword evidence="2 10" id="KW-0444">Lipid biosynthesis</keyword>
<comment type="caution">
    <text evidence="10">Lacks conserved residue(s) required for the propagation of feature annotation.</text>
</comment>
<feature type="binding site" evidence="10">
    <location>
        <position position="113"/>
    </location>
    <ligand>
        <name>Mn(2+)</name>
        <dbReference type="ChEBI" id="CHEBI:29035"/>
        <label>2</label>
    </ligand>
</feature>
<comment type="catalytic activity">
    <reaction evidence="10">
        <text>UDP-2-N,3-O-bis[(3R)-3-hydroxytetradecanoyl]-alpha-D-glucosamine + H2O = 2-N,3-O-bis[(3R)-3-hydroxytetradecanoyl]-alpha-D-glucosaminyl 1-phosphate + UMP + 2 H(+)</text>
        <dbReference type="Rhea" id="RHEA:25213"/>
        <dbReference type="ChEBI" id="CHEBI:15377"/>
        <dbReference type="ChEBI" id="CHEBI:15378"/>
        <dbReference type="ChEBI" id="CHEBI:57865"/>
        <dbReference type="ChEBI" id="CHEBI:57957"/>
        <dbReference type="ChEBI" id="CHEBI:78847"/>
        <dbReference type="EC" id="3.6.1.54"/>
    </reaction>
</comment>
<comment type="pathway">
    <text evidence="10">Glycolipid biosynthesis; lipid IV(A) biosynthesis; lipid IV(A) from (3R)-3-hydroxytetradecanoyl-[acyl-carrier-protein] and UDP-N-acetyl-alpha-D-glucosamine: step 4/6.</text>
</comment>
<dbReference type="Proteomes" id="UP000262878">
    <property type="component" value="Unassembled WGS sequence"/>
</dbReference>
<name>A0A348WM38_9GAMM</name>
<dbReference type="Pfam" id="PF00149">
    <property type="entry name" value="Metallophos"/>
    <property type="match status" value="1"/>
</dbReference>
<dbReference type="CDD" id="cd07398">
    <property type="entry name" value="MPP_YbbF-LpxH"/>
    <property type="match status" value="1"/>
</dbReference>
<dbReference type="NCBIfam" id="TIGR01854">
    <property type="entry name" value="lipid_A_lpxH"/>
    <property type="match status" value="1"/>
</dbReference>
<comment type="subcellular location">
    <subcellularLocation>
        <location evidence="10">Cell inner membrane</location>
        <topology evidence="10">Peripheral membrane protein</topology>
        <orientation evidence="10">Cytoplasmic side</orientation>
    </subcellularLocation>
</comment>
<dbReference type="EC" id="3.6.1.54" evidence="10"/>
<reference evidence="12 13" key="1">
    <citation type="journal article" date="2018" name="Nat. Biotechnol.">
        <title>A standardized bacterial taxonomy based on genome phylogeny substantially revises the tree of life.</title>
        <authorList>
            <person name="Parks D.H."/>
            <person name="Chuvochina M."/>
            <person name="Waite D.W."/>
            <person name="Rinke C."/>
            <person name="Skarshewski A."/>
            <person name="Chaumeil P.A."/>
            <person name="Hugenholtz P."/>
        </authorList>
    </citation>
    <scope>NUCLEOTIDE SEQUENCE [LARGE SCALE GENOMIC DNA]</scope>
    <source>
        <strain evidence="12">UBA9360</strain>
    </source>
</reference>
<dbReference type="InterPro" id="IPR029052">
    <property type="entry name" value="Metallo-depent_PP-like"/>
</dbReference>
<evidence type="ECO:0000256" key="8">
    <source>
        <dbReference type="ARBA" id="ARBA00023136"/>
    </source>
</evidence>
<evidence type="ECO:0000256" key="10">
    <source>
        <dbReference type="HAMAP-Rule" id="MF_00575"/>
    </source>
</evidence>
<dbReference type="PANTHER" id="PTHR34990">
    <property type="entry name" value="UDP-2,3-DIACYLGLUCOSAMINE HYDROLASE-RELATED"/>
    <property type="match status" value="1"/>
</dbReference>
<feature type="binding site" evidence="10">
    <location>
        <position position="198"/>
    </location>
    <ligand>
        <name>Mn(2+)</name>
        <dbReference type="ChEBI" id="CHEBI:29035"/>
        <label>1</label>
    </ligand>
</feature>
<dbReference type="Gene3D" id="3.60.21.10">
    <property type="match status" value="1"/>
</dbReference>
<evidence type="ECO:0000256" key="6">
    <source>
        <dbReference type="ARBA" id="ARBA00022801"/>
    </source>
</evidence>
<evidence type="ECO:0000256" key="3">
    <source>
        <dbReference type="ARBA" id="ARBA00022519"/>
    </source>
</evidence>
<dbReference type="GO" id="GO:0019897">
    <property type="term" value="C:extrinsic component of plasma membrane"/>
    <property type="evidence" value="ECO:0007669"/>
    <property type="project" value="UniProtKB-UniRule"/>
</dbReference>
<feature type="binding site" evidence="10">
    <location>
        <begin position="78"/>
        <end position="79"/>
    </location>
    <ligand>
        <name>substrate</name>
    </ligand>
</feature>
<feature type="binding site" evidence="10">
    <location>
        <position position="8"/>
    </location>
    <ligand>
        <name>Mn(2+)</name>
        <dbReference type="ChEBI" id="CHEBI:29035"/>
        <label>1</label>
    </ligand>
</feature>
<dbReference type="EMBL" id="DMUP01000047">
    <property type="protein sequence ID" value="HAR55600.1"/>
    <property type="molecule type" value="Genomic_DNA"/>
</dbReference>
<feature type="domain" description="Calcineurin-like phosphoesterase" evidence="11">
    <location>
        <begin position="1"/>
        <end position="199"/>
    </location>
</feature>
<dbReference type="NCBIfam" id="NF003743">
    <property type="entry name" value="PRK05340.1"/>
    <property type="match status" value="1"/>
</dbReference>
<evidence type="ECO:0000313" key="12">
    <source>
        <dbReference type="EMBL" id="HAR55600.1"/>
    </source>
</evidence>
<evidence type="ECO:0000256" key="4">
    <source>
        <dbReference type="ARBA" id="ARBA00022556"/>
    </source>
</evidence>
<evidence type="ECO:0000256" key="5">
    <source>
        <dbReference type="ARBA" id="ARBA00022723"/>
    </source>
</evidence>
<keyword evidence="7 10" id="KW-0443">Lipid metabolism</keyword>
<feature type="binding site" evidence="10">
    <location>
        <position position="196"/>
    </location>
    <ligand>
        <name>substrate</name>
    </ligand>
</feature>
<feature type="binding site" evidence="10">
    <location>
        <position position="40"/>
    </location>
    <ligand>
        <name>Mn(2+)</name>
        <dbReference type="ChEBI" id="CHEBI:29035"/>
        <label>1</label>
    </ligand>
</feature>
<comment type="function">
    <text evidence="10">Hydrolyzes the pyrophosphate bond of UDP-2,3-diacylglucosamine to yield 2,3-diacylglucosamine 1-phosphate (lipid X) and UMP by catalyzing the attack of water at the alpha-P atom. Involved in the biosynthesis of lipid A, a phosphorylated glycolipid that anchors the lipopolysaccharide to the outer membrane of the cell.</text>
</comment>
<dbReference type="HAMAP" id="MF_00575">
    <property type="entry name" value="LpxH"/>
    <property type="match status" value="1"/>
</dbReference>
<dbReference type="RefSeq" id="WP_286681689.1">
    <property type="nucleotide sequence ID" value="NZ_DAIRLQ010000003.1"/>
</dbReference>
<keyword evidence="6 10" id="KW-0378">Hydrolase</keyword>
<feature type="binding site" evidence="10">
    <location>
        <position position="40"/>
    </location>
    <ligand>
        <name>Mn(2+)</name>
        <dbReference type="ChEBI" id="CHEBI:29035"/>
        <label>2</label>
    </ligand>
</feature>
<keyword evidence="4 10" id="KW-0441">Lipid A biosynthesis</keyword>
<evidence type="ECO:0000256" key="2">
    <source>
        <dbReference type="ARBA" id="ARBA00022516"/>
    </source>
</evidence>
<sequence length="239" mass="27219">MTTAFIADLHLSPERPDITAAFEAFCERNACLDKLYILGDLFEAWLGDDDPSEFAVHIKSLLKQLVDHGVQVYFMPGNRDFMLGKKFAREVGLTLLKDETVIELNGVRTLLMHGDTLCTADQSYLRYRAVIQHPITRFLLARLPLKTRMSIAKKLRANSGTQRALSHQRLQQMDAQHAAVVKAMNNHQVQQLIHGHTHRAAIHCFELAPERPAKRIVLGDWYDAQKIQQQNTYVGIYMA</sequence>
<feature type="binding site" evidence="10">
    <location>
        <position position="121"/>
    </location>
    <ligand>
        <name>substrate</name>
    </ligand>
</feature>
<feature type="binding site" evidence="10">
    <location>
        <position position="159"/>
    </location>
    <ligand>
        <name>substrate</name>
    </ligand>
</feature>
<keyword evidence="3 10" id="KW-0997">Cell inner membrane</keyword>
<comment type="similarity">
    <text evidence="10">Belongs to the LpxH family.</text>
</comment>
<dbReference type="PANTHER" id="PTHR34990:SF1">
    <property type="entry name" value="UDP-2,3-DIACYLGLUCOSAMINE HYDROLASE"/>
    <property type="match status" value="1"/>
</dbReference>
<evidence type="ECO:0000256" key="7">
    <source>
        <dbReference type="ARBA" id="ARBA00023098"/>
    </source>
</evidence>
<dbReference type="GO" id="GO:0030145">
    <property type="term" value="F:manganese ion binding"/>
    <property type="evidence" value="ECO:0007669"/>
    <property type="project" value="UniProtKB-UniRule"/>
</dbReference>
<proteinExistence type="inferred from homology"/>
<feature type="binding site" evidence="10">
    <location>
        <position position="10"/>
    </location>
    <ligand>
        <name>Mn(2+)</name>
        <dbReference type="ChEBI" id="CHEBI:29035"/>
        <label>1</label>
    </ligand>
</feature>
<dbReference type="GO" id="GO:0005737">
    <property type="term" value="C:cytoplasm"/>
    <property type="evidence" value="ECO:0007669"/>
    <property type="project" value="InterPro"/>
</dbReference>
<dbReference type="GO" id="GO:0008758">
    <property type="term" value="F:UDP-2,3-diacylglucosamine hydrolase activity"/>
    <property type="evidence" value="ECO:0007669"/>
    <property type="project" value="UniProtKB-UniRule"/>
</dbReference>
<keyword evidence="5 10" id="KW-0479">Metal-binding</keyword>
<keyword evidence="9 10" id="KW-0464">Manganese</keyword>
<evidence type="ECO:0000259" key="11">
    <source>
        <dbReference type="Pfam" id="PF00149"/>
    </source>
</evidence>
<dbReference type="InterPro" id="IPR043461">
    <property type="entry name" value="LpxH-like"/>
</dbReference>
<dbReference type="SUPFAM" id="SSF56300">
    <property type="entry name" value="Metallo-dependent phosphatases"/>
    <property type="match status" value="1"/>
</dbReference>
<accession>A0A348WM38</accession>
<gene>
    <name evidence="10" type="primary">lpxH</name>
    <name evidence="12" type="ORF">DCR58_02305</name>
</gene>
<evidence type="ECO:0000313" key="13">
    <source>
        <dbReference type="Proteomes" id="UP000262878"/>
    </source>
</evidence>
<dbReference type="STRING" id="314276.OS145_12036"/>
<comment type="caution">
    <text evidence="12">The sequence shown here is derived from an EMBL/GenBank/DDBJ whole genome shotgun (WGS) entry which is preliminary data.</text>
</comment>
<protein>
    <recommendedName>
        <fullName evidence="10">UDP-2,3-diacylglucosamine hydrolase</fullName>
        <ecNumber evidence="10">3.6.1.54</ecNumber>
    </recommendedName>
    <alternativeName>
        <fullName evidence="10">UDP-2,3-diacylglucosamine diphosphatase</fullName>
    </alternativeName>
</protein>
<feature type="binding site" evidence="10">
    <location>
        <position position="78"/>
    </location>
    <ligand>
        <name>Mn(2+)</name>
        <dbReference type="ChEBI" id="CHEBI:29035"/>
        <label>2</label>
    </ligand>
</feature>
<dbReference type="GO" id="GO:0009245">
    <property type="term" value="P:lipid A biosynthetic process"/>
    <property type="evidence" value="ECO:0007669"/>
    <property type="project" value="UniProtKB-UniRule"/>
</dbReference>
<dbReference type="InterPro" id="IPR010138">
    <property type="entry name" value="UDP-diacylglucosamine_Hdrlase"/>
</dbReference>
<evidence type="ECO:0000256" key="1">
    <source>
        <dbReference type="ARBA" id="ARBA00022475"/>
    </source>
</evidence>